<proteinExistence type="predicted"/>
<dbReference type="PANTHER" id="PTHR32046">
    <property type="entry name" value="G DOMAIN-CONTAINING PROTEIN"/>
    <property type="match status" value="1"/>
</dbReference>
<feature type="region of interest" description="Disordered" evidence="1">
    <location>
        <begin position="303"/>
        <end position="322"/>
    </location>
</feature>
<organism evidence="3 4">
    <name type="scientific">Acrobeloides nanus</name>
    <dbReference type="NCBI Taxonomy" id="290746"/>
    <lineage>
        <taxon>Eukaryota</taxon>
        <taxon>Metazoa</taxon>
        <taxon>Ecdysozoa</taxon>
        <taxon>Nematoda</taxon>
        <taxon>Chromadorea</taxon>
        <taxon>Rhabditida</taxon>
        <taxon>Tylenchina</taxon>
        <taxon>Cephalobomorpha</taxon>
        <taxon>Cephaloboidea</taxon>
        <taxon>Cephalobidae</taxon>
        <taxon>Acrobeloides</taxon>
    </lineage>
</organism>
<dbReference type="WBParaSite" id="ACRNAN_Path_66.g232.t1">
    <property type="protein sequence ID" value="ACRNAN_Path_66.g232.t1"/>
    <property type="gene ID" value="ACRNAN_Path_66.g232"/>
</dbReference>
<dbReference type="InterPro" id="IPR027417">
    <property type="entry name" value="P-loop_NTPase"/>
</dbReference>
<feature type="compositionally biased region" description="Polar residues" evidence="1">
    <location>
        <begin position="570"/>
        <end position="582"/>
    </location>
</feature>
<dbReference type="InterPro" id="IPR006073">
    <property type="entry name" value="GTP-bd"/>
</dbReference>
<dbReference type="CDD" id="cd00882">
    <property type="entry name" value="Ras_like_GTPase"/>
    <property type="match status" value="1"/>
</dbReference>
<dbReference type="Proteomes" id="UP000887540">
    <property type="component" value="Unplaced"/>
</dbReference>
<feature type="compositionally biased region" description="Basic and acidic residues" evidence="1">
    <location>
        <begin position="762"/>
        <end position="777"/>
    </location>
</feature>
<feature type="region of interest" description="Disordered" evidence="1">
    <location>
        <begin position="455"/>
        <end position="486"/>
    </location>
</feature>
<evidence type="ECO:0000256" key="1">
    <source>
        <dbReference type="SAM" id="MobiDB-lite"/>
    </source>
</evidence>
<accession>A0A914C9R8</accession>
<dbReference type="Gene3D" id="3.40.50.300">
    <property type="entry name" value="P-loop containing nucleotide triphosphate hydrolases"/>
    <property type="match status" value="1"/>
</dbReference>
<feature type="compositionally biased region" description="Pro residues" evidence="1">
    <location>
        <begin position="313"/>
        <end position="322"/>
    </location>
</feature>
<feature type="compositionally biased region" description="Acidic residues" evidence="1">
    <location>
        <begin position="719"/>
        <end position="728"/>
    </location>
</feature>
<dbReference type="SUPFAM" id="SSF52540">
    <property type="entry name" value="P-loop containing nucleoside triphosphate hydrolases"/>
    <property type="match status" value="1"/>
</dbReference>
<evidence type="ECO:0000313" key="3">
    <source>
        <dbReference type="Proteomes" id="UP000887540"/>
    </source>
</evidence>
<feature type="domain" description="G" evidence="2">
    <location>
        <begin position="55"/>
        <end position="123"/>
    </location>
</feature>
<protein>
    <submittedName>
        <fullName evidence="4">G domain-containing protein</fullName>
    </submittedName>
</protein>
<feature type="compositionally biased region" description="Polar residues" evidence="1">
    <location>
        <begin position="553"/>
        <end position="563"/>
    </location>
</feature>
<name>A0A914C9R8_9BILA</name>
<evidence type="ECO:0000313" key="4">
    <source>
        <dbReference type="WBParaSite" id="ACRNAN_Path_66.g232.t1"/>
    </source>
</evidence>
<dbReference type="PANTHER" id="PTHR32046:SF11">
    <property type="entry name" value="IMMUNE-ASSOCIATED NUCLEOTIDE-BINDING PROTEIN 10-LIKE"/>
    <property type="match status" value="1"/>
</dbReference>
<keyword evidence="3" id="KW-1185">Reference proteome</keyword>
<feature type="compositionally biased region" description="Low complexity" evidence="1">
    <location>
        <begin position="739"/>
        <end position="760"/>
    </location>
</feature>
<feature type="compositionally biased region" description="Polar residues" evidence="1">
    <location>
        <begin position="655"/>
        <end position="670"/>
    </location>
</feature>
<feature type="region of interest" description="Disordered" evidence="1">
    <location>
        <begin position="264"/>
        <end position="291"/>
    </location>
</feature>
<dbReference type="Pfam" id="PF01926">
    <property type="entry name" value="MMR_HSR1"/>
    <property type="match status" value="1"/>
</dbReference>
<feature type="compositionally biased region" description="Basic and acidic residues" evidence="1">
    <location>
        <begin position="499"/>
        <end position="523"/>
    </location>
</feature>
<reference evidence="4" key="1">
    <citation type="submission" date="2022-11" db="UniProtKB">
        <authorList>
            <consortium name="WormBaseParasite"/>
        </authorList>
    </citation>
    <scope>IDENTIFICATION</scope>
</reference>
<feature type="compositionally biased region" description="Polar residues" evidence="1">
    <location>
        <begin position="689"/>
        <end position="698"/>
    </location>
</feature>
<feature type="compositionally biased region" description="Low complexity" evidence="1">
    <location>
        <begin position="532"/>
        <end position="547"/>
    </location>
</feature>
<dbReference type="AlphaFoldDB" id="A0A914C9R8"/>
<evidence type="ECO:0000259" key="2">
    <source>
        <dbReference type="Pfam" id="PF01926"/>
    </source>
</evidence>
<feature type="region of interest" description="Disordered" evidence="1">
    <location>
        <begin position="641"/>
        <end position="832"/>
    </location>
</feature>
<sequence length="832" mass="94700">MYLYRNMTEKESDYGNYEELPRINKFVGESFGTDNVRTVYAGESRQIPELESRVIILVGPMNAGKTSLIDFMCNLFYGAQFDSNKFDATTPTKSIIKYVFNGTKMSYRPIVIDTPGIGHPSGIKTNVEMASHISEWLYFDPRSRIHAVGLVIPSFIHSITAQMDSDLQLTLSMFPEWMRGNIVPLITYSEGNADSTSIILRHFNLHNNTKFRLNTSSLYAKPSQDPIQRHLQQKYWELTVENLKQFFEYVSILHPQCMEERLPPWETSRSPIPPPLPQITNGDLSDSEVSDVVSTPRTVIERKKFPNETNFPYSPPPTAPPPPVPLDSTEIRAAPPLPPRIASPTPPRKPIVIPEKIDEEIYVKTTRETTREIISPQTSPITRHTETTTTTIRKEREEEIEQTIRPSVLPLGIDERRSKSALDTIPRDSKESDIISIKRYTYDPITRSYKMQSIREQKVYHASSSSRDVSRSREVSPMPAVSSTRESLYERITAEIDAQSRRQQTFDRSTKINGDEKVYKETHINGFTVDQSPTKESSSTDTTPTSPGLTRAQYDTSVRSSASEWLYSPSRASETNGVSDNTLPKPDLIRPQVEESVHQTTILHYDTPPLENPPRNISARSYENVYELPLNTDEINARNETITRTQSRHHEDLGSTLTTRVIMSGKTRSSAADETKQPSSPTREPLFERNTSSRQSLHSSSFKRARRAANNASKRPDTDYDDNWDSDIESGRVPLGSKQNLPQPIQQQPQQLPHTQLPRQDLPPRDHQQRQQREPSPPRHFHFPPVDSAYTHSPHAPLINQSGRTKQRSKLEPDTGKDLLFCIDSNETKRVK</sequence>
<dbReference type="GO" id="GO:0005525">
    <property type="term" value="F:GTP binding"/>
    <property type="evidence" value="ECO:0007669"/>
    <property type="project" value="InterPro"/>
</dbReference>
<feature type="region of interest" description="Disordered" evidence="1">
    <location>
        <begin position="499"/>
        <end position="587"/>
    </location>
</feature>